<dbReference type="SUPFAM" id="SSF55729">
    <property type="entry name" value="Acyl-CoA N-acyltransferases (Nat)"/>
    <property type="match status" value="1"/>
</dbReference>
<keyword evidence="4" id="KW-1185">Reference proteome</keyword>
<sequence length="289" mass="33640">MDILRELNDEELQYITEELKSKLPDTLKDLNYILTVKRNKDLVKKIENVSENFLPTFYTHRRGLKENCTFFAITGAGDHNVWIFSFEENLSEVTECLEQTSLIRWKDKILFDIVDRKIASLVIEQINKNNYKLKLSVEGSYYYLKKEKVYQFDLSIPDGTYLKKLTETDVKFCTSTWEWSSETTENFVRTIILIDCAYGLCDKSTDEILSFGTINHYSAISMLYTVEHARGKKYGEFIAKYLAVKIAEDFSLIPNCCIVTSNIASEKLFNKLGYERICDITWVVVEEAK</sequence>
<dbReference type="Pfam" id="PF08445">
    <property type="entry name" value="FR47"/>
    <property type="match status" value="1"/>
</dbReference>
<dbReference type="PANTHER" id="PTHR20958">
    <property type="entry name" value="GLYCINE N-ACYLTRANSFERASE-LIKE PROTEIN"/>
    <property type="match status" value="1"/>
</dbReference>
<name>A0A1J1HTF7_9DIPT</name>
<evidence type="ECO:0000313" key="4">
    <source>
        <dbReference type="Proteomes" id="UP000183832"/>
    </source>
</evidence>
<accession>A0A1J1HTF7</accession>
<gene>
    <name evidence="3" type="ORF">CLUMA_CG003400</name>
</gene>
<dbReference type="InterPro" id="IPR016181">
    <property type="entry name" value="Acyl_CoA_acyltransferase"/>
</dbReference>
<feature type="domain" description="GCN5-related N-acetyltransferase Rv2170-like" evidence="1">
    <location>
        <begin position="198"/>
        <end position="283"/>
    </location>
</feature>
<dbReference type="GO" id="GO:0016747">
    <property type="term" value="F:acyltransferase activity, transferring groups other than amino-acyl groups"/>
    <property type="evidence" value="ECO:0007669"/>
    <property type="project" value="InterPro"/>
</dbReference>
<dbReference type="InterPro" id="IPR053225">
    <property type="entry name" value="Acyl-CoA_N-acyltransferase"/>
</dbReference>
<evidence type="ECO:0000259" key="1">
    <source>
        <dbReference type="Pfam" id="PF08445"/>
    </source>
</evidence>
<dbReference type="Proteomes" id="UP000183832">
    <property type="component" value="Unassembled WGS sequence"/>
</dbReference>
<feature type="domain" description="DUF5645" evidence="2">
    <location>
        <begin position="3"/>
        <end position="124"/>
    </location>
</feature>
<dbReference type="PANTHER" id="PTHR20958:SF6">
    <property type="entry name" value="GLYCINE N-ACYLTRANSFERASE-LIKE PROTEIN"/>
    <property type="match status" value="1"/>
</dbReference>
<dbReference type="Gene3D" id="3.40.630.30">
    <property type="match status" value="2"/>
</dbReference>
<organism evidence="3 4">
    <name type="scientific">Clunio marinus</name>
    <dbReference type="NCBI Taxonomy" id="568069"/>
    <lineage>
        <taxon>Eukaryota</taxon>
        <taxon>Metazoa</taxon>
        <taxon>Ecdysozoa</taxon>
        <taxon>Arthropoda</taxon>
        <taxon>Hexapoda</taxon>
        <taxon>Insecta</taxon>
        <taxon>Pterygota</taxon>
        <taxon>Neoptera</taxon>
        <taxon>Endopterygota</taxon>
        <taxon>Diptera</taxon>
        <taxon>Nematocera</taxon>
        <taxon>Chironomoidea</taxon>
        <taxon>Chironomidae</taxon>
        <taxon>Clunio</taxon>
    </lineage>
</organism>
<evidence type="ECO:0000259" key="2">
    <source>
        <dbReference type="Pfam" id="PF18713"/>
    </source>
</evidence>
<dbReference type="InterPro" id="IPR041506">
    <property type="entry name" value="DUF5645"/>
</dbReference>
<evidence type="ECO:0000313" key="3">
    <source>
        <dbReference type="EMBL" id="CRK89758.1"/>
    </source>
</evidence>
<dbReference type="AlphaFoldDB" id="A0A1J1HTF7"/>
<reference evidence="3 4" key="1">
    <citation type="submission" date="2015-04" db="EMBL/GenBank/DDBJ databases">
        <authorList>
            <person name="Syromyatnikov M.Y."/>
            <person name="Popov V.N."/>
        </authorList>
    </citation>
    <scope>NUCLEOTIDE SEQUENCE [LARGE SCALE GENOMIC DNA]</scope>
</reference>
<protein>
    <submittedName>
        <fullName evidence="3">CLUMA_CG003400, isoform A</fullName>
    </submittedName>
</protein>
<dbReference type="EMBL" id="CVRI01000014">
    <property type="protein sequence ID" value="CRK89758.1"/>
    <property type="molecule type" value="Genomic_DNA"/>
</dbReference>
<dbReference type="Pfam" id="PF18713">
    <property type="entry name" value="DUF5645"/>
    <property type="match status" value="1"/>
</dbReference>
<dbReference type="InterPro" id="IPR013653">
    <property type="entry name" value="GCN5-like_dom"/>
</dbReference>
<dbReference type="OrthoDB" id="7305308at2759"/>
<dbReference type="STRING" id="568069.A0A1J1HTF7"/>
<proteinExistence type="predicted"/>